<dbReference type="Pfam" id="PF05258">
    <property type="entry name" value="DciA"/>
    <property type="match status" value="1"/>
</dbReference>
<sequence>MMKIGDILNLLSEKDNLFKQLKLRIALLNMEDLFGPSLAKHFKFLDFDGSTVYFECDDDIWLMEAKFMSKKILKKINEKLGQNIVQKIIFRRCSSDRIHG</sequence>
<dbReference type="PANTHER" id="PTHR36456">
    <property type="entry name" value="UPF0232 PROTEIN SCO3875"/>
    <property type="match status" value="1"/>
</dbReference>
<gene>
    <name evidence="1" type="ORF">Theth_1235</name>
</gene>
<dbReference type="eggNOG" id="COG5512">
    <property type="taxonomic scope" value="Bacteria"/>
</dbReference>
<dbReference type="STRING" id="688269.Theth_1235"/>
<dbReference type="PANTHER" id="PTHR36456:SF1">
    <property type="entry name" value="UPF0232 PROTEIN SCO3875"/>
    <property type="match status" value="1"/>
</dbReference>
<organism evidence="1 2">
    <name type="scientific">Pseudothermotoga thermarum DSM 5069</name>
    <dbReference type="NCBI Taxonomy" id="688269"/>
    <lineage>
        <taxon>Bacteria</taxon>
        <taxon>Thermotogati</taxon>
        <taxon>Thermotogota</taxon>
        <taxon>Thermotogae</taxon>
        <taxon>Thermotogales</taxon>
        <taxon>Thermotogaceae</taxon>
        <taxon>Pseudothermotoga</taxon>
    </lineage>
</organism>
<dbReference type="EMBL" id="CP002351">
    <property type="protein sequence ID" value="AEH51307.1"/>
    <property type="molecule type" value="Genomic_DNA"/>
</dbReference>
<dbReference type="InterPro" id="IPR007922">
    <property type="entry name" value="DciA-like"/>
</dbReference>
<evidence type="ECO:0000313" key="2">
    <source>
        <dbReference type="Proteomes" id="UP000006804"/>
    </source>
</evidence>
<dbReference type="PATRIC" id="fig|688269.3.peg.1272"/>
<dbReference type="KEGG" id="tta:Theth_1235"/>
<dbReference type="OrthoDB" id="48563at2"/>
<keyword evidence="2" id="KW-1185">Reference proteome</keyword>
<accession>F7YUA8</accession>
<evidence type="ECO:0008006" key="3">
    <source>
        <dbReference type="Google" id="ProtNLM"/>
    </source>
</evidence>
<dbReference type="AlphaFoldDB" id="F7YUA8"/>
<dbReference type="RefSeq" id="WP_013932526.1">
    <property type="nucleotide sequence ID" value="NC_015707.1"/>
</dbReference>
<reference evidence="1 2" key="1">
    <citation type="submission" date="2010-11" db="EMBL/GenBank/DDBJ databases">
        <title>The complete genome of Thermotoga thermarum DSM 5069.</title>
        <authorList>
            <consortium name="US DOE Joint Genome Institute (JGI-PGF)"/>
            <person name="Lucas S."/>
            <person name="Copeland A."/>
            <person name="Lapidus A."/>
            <person name="Bruce D."/>
            <person name="Goodwin L."/>
            <person name="Pitluck S."/>
            <person name="Kyrpides N."/>
            <person name="Mavromatis K."/>
            <person name="Ivanova N."/>
            <person name="Zeytun A."/>
            <person name="Brettin T."/>
            <person name="Detter J.C."/>
            <person name="Tapia R."/>
            <person name="Han C."/>
            <person name="Land M."/>
            <person name="Hauser L."/>
            <person name="Markowitz V."/>
            <person name="Cheng J.-F."/>
            <person name="Hugenholtz P."/>
            <person name="Woyke T."/>
            <person name="Wu D."/>
            <person name="Spring S."/>
            <person name="Schroeder M."/>
            <person name="Brambilla E."/>
            <person name="Klenk H.-P."/>
            <person name="Eisen J.A."/>
        </authorList>
    </citation>
    <scope>NUCLEOTIDE SEQUENCE [LARGE SCALE GENOMIC DNA]</scope>
    <source>
        <strain evidence="1 2">DSM 5069</strain>
    </source>
</reference>
<dbReference type="HOGENOM" id="CLU_160523_3_1_0"/>
<name>F7YUA8_9THEM</name>
<protein>
    <recommendedName>
        <fullName evidence="3">DUF721 domain-containing protein</fullName>
    </recommendedName>
</protein>
<proteinExistence type="predicted"/>
<dbReference type="Proteomes" id="UP000006804">
    <property type="component" value="Chromosome"/>
</dbReference>
<evidence type="ECO:0000313" key="1">
    <source>
        <dbReference type="EMBL" id="AEH51307.1"/>
    </source>
</evidence>